<evidence type="ECO:0000256" key="4">
    <source>
        <dbReference type="PROSITE-ProRule" id="PRU00742"/>
    </source>
</evidence>
<dbReference type="PANTHER" id="PTHR43782:SF3">
    <property type="entry name" value="ARGINASE"/>
    <property type="match status" value="1"/>
</dbReference>
<dbReference type="EMBL" id="FWWV01000057">
    <property type="protein sequence ID" value="SMB89044.1"/>
    <property type="molecule type" value="Genomic_DNA"/>
</dbReference>
<comment type="similarity">
    <text evidence="4">Belongs to the arginase family.</text>
</comment>
<dbReference type="PRINTS" id="PR00116">
    <property type="entry name" value="ARGINASE"/>
</dbReference>
<proteinExistence type="inferred from homology"/>
<dbReference type="InterPro" id="IPR006035">
    <property type="entry name" value="Ureohydrolase"/>
</dbReference>
<reference evidence="6" key="1">
    <citation type="submission" date="2017-04" db="EMBL/GenBank/DDBJ databases">
        <authorList>
            <person name="Varghese N."/>
            <person name="Submissions S."/>
        </authorList>
    </citation>
    <scope>NUCLEOTIDE SEQUENCE [LARGE SCALE GENOMIC DNA]</scope>
    <source>
        <strain evidence="6">DSM 23072</strain>
    </source>
</reference>
<evidence type="ECO:0000313" key="5">
    <source>
        <dbReference type="EMBL" id="SMB89044.1"/>
    </source>
</evidence>
<dbReference type="CDD" id="cd09999">
    <property type="entry name" value="Arginase-like_1"/>
    <property type="match status" value="1"/>
</dbReference>
<evidence type="ECO:0000313" key="6">
    <source>
        <dbReference type="Proteomes" id="UP000192408"/>
    </source>
</evidence>
<dbReference type="STRING" id="1122938.SAMN05660772_01275"/>
<evidence type="ECO:0000256" key="3">
    <source>
        <dbReference type="ARBA" id="ARBA00023211"/>
    </source>
</evidence>
<dbReference type="PROSITE" id="PS51409">
    <property type="entry name" value="ARGINASE_2"/>
    <property type="match status" value="1"/>
</dbReference>
<dbReference type="GO" id="GO:0005829">
    <property type="term" value="C:cytosol"/>
    <property type="evidence" value="ECO:0007669"/>
    <property type="project" value="TreeGrafter"/>
</dbReference>
<dbReference type="Pfam" id="PF00491">
    <property type="entry name" value="Arginase"/>
    <property type="match status" value="1"/>
</dbReference>
<keyword evidence="6" id="KW-1185">Reference proteome</keyword>
<gene>
    <name evidence="5" type="ORF">SAMN05660772_01275</name>
</gene>
<dbReference type="Gene3D" id="3.40.800.10">
    <property type="entry name" value="Ureohydrolase domain"/>
    <property type="match status" value="1"/>
</dbReference>
<dbReference type="AlphaFoldDB" id="A0A1W1V7T3"/>
<keyword evidence="2" id="KW-0378">Hydrolase</keyword>
<dbReference type="GO" id="GO:0004053">
    <property type="term" value="F:arginase activity"/>
    <property type="evidence" value="ECO:0007669"/>
    <property type="project" value="TreeGrafter"/>
</dbReference>
<protein>
    <submittedName>
        <fullName evidence="5">Arginase</fullName>
    </submittedName>
</protein>
<dbReference type="Proteomes" id="UP000192408">
    <property type="component" value="Unassembled WGS sequence"/>
</dbReference>
<evidence type="ECO:0000256" key="2">
    <source>
        <dbReference type="ARBA" id="ARBA00022801"/>
    </source>
</evidence>
<keyword evidence="3" id="KW-0464">Manganese</keyword>
<keyword evidence="1" id="KW-0479">Metal-binding</keyword>
<accession>A0A1W1V7T3</accession>
<sequence>MCKTLRLNFPQWQGGESGNISRLVPELAPQQAIQGYAAGARLLAFLSPKHQGAERDVPVSLDWHTPTEHGIFAYQANKRQLQAALEMIKAEQPERIVTLGGDCAVSIAPFAYLADKYRDDTAVIWLDAHPDLGLPGDNYTGFHAMALAQLAGVGDEEITAMLPEHKVKTENALIVGLRDFGEPAEQRRQAWGIETVSCRQANRGSDEVLAWLRQRGKSKVLIHLDLDVLDPAELKTAVGTDPHGMSIDAVIRTVADIGKHADIVGFTVAEPMPREVIKLQTLLQGLPL</sequence>
<name>A0A1W1V7T3_9PAST</name>
<organism evidence="5 6">
    <name type="scientific">Pasteurella testudinis DSM 23072</name>
    <dbReference type="NCBI Taxonomy" id="1122938"/>
    <lineage>
        <taxon>Bacteria</taxon>
        <taxon>Pseudomonadati</taxon>
        <taxon>Pseudomonadota</taxon>
        <taxon>Gammaproteobacteria</taxon>
        <taxon>Pasteurellales</taxon>
        <taxon>Pasteurellaceae</taxon>
        <taxon>Pasteurella</taxon>
    </lineage>
</organism>
<evidence type="ECO:0000256" key="1">
    <source>
        <dbReference type="ARBA" id="ARBA00022723"/>
    </source>
</evidence>
<dbReference type="SUPFAM" id="SSF52768">
    <property type="entry name" value="Arginase/deacetylase"/>
    <property type="match status" value="1"/>
</dbReference>
<dbReference type="PANTHER" id="PTHR43782">
    <property type="entry name" value="ARGINASE"/>
    <property type="match status" value="1"/>
</dbReference>
<dbReference type="RefSeq" id="WP_084257898.1">
    <property type="nucleotide sequence ID" value="NZ_FWWV01000057.1"/>
</dbReference>
<dbReference type="GO" id="GO:0030145">
    <property type="term" value="F:manganese ion binding"/>
    <property type="evidence" value="ECO:0007669"/>
    <property type="project" value="TreeGrafter"/>
</dbReference>
<dbReference type="InterPro" id="IPR023696">
    <property type="entry name" value="Ureohydrolase_dom_sf"/>
</dbReference>